<evidence type="ECO:0000313" key="1">
    <source>
        <dbReference type="EMBL" id="KAK7314604.1"/>
    </source>
</evidence>
<reference evidence="1 2" key="1">
    <citation type="submission" date="2024-01" db="EMBL/GenBank/DDBJ databases">
        <title>The genomes of 5 underutilized Papilionoideae crops provide insights into root nodulation and disease resistanc.</title>
        <authorList>
            <person name="Jiang F."/>
        </authorList>
    </citation>
    <scope>NUCLEOTIDE SEQUENCE [LARGE SCALE GENOMIC DNA]</scope>
    <source>
        <strain evidence="1">LVBAO_FW01</strain>
        <tissue evidence="1">Leaves</tissue>
    </source>
</reference>
<accession>A0AAN9KF12</accession>
<gene>
    <name evidence="1" type="ORF">VNO77_33131</name>
</gene>
<dbReference type="PANTHER" id="PTHR33702:SF31">
    <property type="match status" value="1"/>
</dbReference>
<keyword evidence="2" id="KW-1185">Reference proteome</keyword>
<sequence>MEIVDFIPVCGGMKKCRRRESYHKLKRRIEVSDYNYENVGISSSKAHMVEVIPKVQPKIRLSRNLWKRLRNAYVQGMLCLAEHVAHFNNGEICFLKKIHDDDDELQLLI</sequence>
<dbReference type="PANTHER" id="PTHR33702">
    <property type="entry name" value="BNAA09G40010D PROTEIN"/>
    <property type="match status" value="1"/>
</dbReference>
<protein>
    <submittedName>
        <fullName evidence="1">Uncharacterized protein</fullName>
    </submittedName>
</protein>
<dbReference type="EMBL" id="JAYMYQ010000008">
    <property type="protein sequence ID" value="KAK7314604.1"/>
    <property type="molecule type" value="Genomic_DNA"/>
</dbReference>
<proteinExistence type="predicted"/>
<comment type="caution">
    <text evidence="1">The sequence shown here is derived from an EMBL/GenBank/DDBJ whole genome shotgun (WGS) entry which is preliminary data.</text>
</comment>
<evidence type="ECO:0000313" key="2">
    <source>
        <dbReference type="Proteomes" id="UP001367508"/>
    </source>
</evidence>
<organism evidence="1 2">
    <name type="scientific">Canavalia gladiata</name>
    <name type="common">Sword bean</name>
    <name type="synonym">Dolichos gladiatus</name>
    <dbReference type="NCBI Taxonomy" id="3824"/>
    <lineage>
        <taxon>Eukaryota</taxon>
        <taxon>Viridiplantae</taxon>
        <taxon>Streptophyta</taxon>
        <taxon>Embryophyta</taxon>
        <taxon>Tracheophyta</taxon>
        <taxon>Spermatophyta</taxon>
        <taxon>Magnoliopsida</taxon>
        <taxon>eudicotyledons</taxon>
        <taxon>Gunneridae</taxon>
        <taxon>Pentapetalae</taxon>
        <taxon>rosids</taxon>
        <taxon>fabids</taxon>
        <taxon>Fabales</taxon>
        <taxon>Fabaceae</taxon>
        <taxon>Papilionoideae</taxon>
        <taxon>50 kb inversion clade</taxon>
        <taxon>NPAAA clade</taxon>
        <taxon>indigoferoid/millettioid clade</taxon>
        <taxon>Phaseoleae</taxon>
        <taxon>Canavalia</taxon>
    </lineage>
</organism>
<dbReference type="AlphaFoldDB" id="A0AAN9KF12"/>
<name>A0AAN9KF12_CANGL</name>
<dbReference type="Proteomes" id="UP001367508">
    <property type="component" value="Unassembled WGS sequence"/>
</dbReference>